<keyword evidence="3" id="KW-1185">Reference proteome</keyword>
<protein>
    <submittedName>
        <fullName evidence="2">Uncharacterized protein</fullName>
    </submittedName>
</protein>
<sequence length="166" mass="17449">MKYPQIVACLVTGTIGCIFILIGESTPQWITYGSTLTAGLFTACGVNGCVSYIAEGGIIPAKAFVVIGFLTSAAGLIVLIVYYCKHLRNDTTHKILSMVTAVLFIIAAVASLIGPIIFATSGKSLFETAFERKMDLGYSFALTIVGAIITAIAGALALIHRLGLQN</sequence>
<dbReference type="Proteomes" id="UP000678393">
    <property type="component" value="Unassembled WGS sequence"/>
</dbReference>
<feature type="transmembrane region" description="Helical" evidence="1">
    <location>
        <begin position="6"/>
        <end position="22"/>
    </location>
</feature>
<feature type="transmembrane region" description="Helical" evidence="1">
    <location>
        <begin position="29"/>
        <end position="53"/>
    </location>
</feature>
<feature type="transmembrane region" description="Helical" evidence="1">
    <location>
        <begin position="59"/>
        <end position="83"/>
    </location>
</feature>
<proteinExistence type="predicted"/>
<evidence type="ECO:0000256" key="1">
    <source>
        <dbReference type="SAM" id="Phobius"/>
    </source>
</evidence>
<keyword evidence="1" id="KW-0812">Transmembrane</keyword>
<dbReference type="Pfam" id="PF06653">
    <property type="entry name" value="Claudin_3"/>
    <property type="match status" value="1"/>
</dbReference>
<dbReference type="PROSITE" id="PS51257">
    <property type="entry name" value="PROKAR_LIPOPROTEIN"/>
    <property type="match status" value="1"/>
</dbReference>
<dbReference type="Gene3D" id="1.20.140.150">
    <property type="match status" value="1"/>
</dbReference>
<name>A0A8S3YWS3_9EUPU</name>
<reference evidence="2" key="1">
    <citation type="submission" date="2021-04" db="EMBL/GenBank/DDBJ databases">
        <authorList>
            <consortium name="Molecular Ecology Group"/>
        </authorList>
    </citation>
    <scope>NUCLEOTIDE SEQUENCE</scope>
</reference>
<dbReference type="EMBL" id="CAJHNH020000745">
    <property type="protein sequence ID" value="CAG5119620.1"/>
    <property type="molecule type" value="Genomic_DNA"/>
</dbReference>
<feature type="transmembrane region" description="Helical" evidence="1">
    <location>
        <begin position="138"/>
        <end position="159"/>
    </location>
</feature>
<dbReference type="InterPro" id="IPR009545">
    <property type="entry name" value="Claudin-like"/>
</dbReference>
<gene>
    <name evidence="2" type="ORF">CUNI_LOCUS5178</name>
</gene>
<evidence type="ECO:0000313" key="2">
    <source>
        <dbReference type="EMBL" id="CAG5119620.1"/>
    </source>
</evidence>
<feature type="transmembrane region" description="Helical" evidence="1">
    <location>
        <begin position="95"/>
        <end position="118"/>
    </location>
</feature>
<dbReference type="AlphaFoldDB" id="A0A8S3YWS3"/>
<keyword evidence="1" id="KW-1133">Transmembrane helix</keyword>
<organism evidence="2 3">
    <name type="scientific">Candidula unifasciata</name>
    <dbReference type="NCBI Taxonomy" id="100452"/>
    <lineage>
        <taxon>Eukaryota</taxon>
        <taxon>Metazoa</taxon>
        <taxon>Spiralia</taxon>
        <taxon>Lophotrochozoa</taxon>
        <taxon>Mollusca</taxon>
        <taxon>Gastropoda</taxon>
        <taxon>Heterobranchia</taxon>
        <taxon>Euthyneura</taxon>
        <taxon>Panpulmonata</taxon>
        <taxon>Eupulmonata</taxon>
        <taxon>Stylommatophora</taxon>
        <taxon>Helicina</taxon>
        <taxon>Helicoidea</taxon>
        <taxon>Geomitridae</taxon>
        <taxon>Candidula</taxon>
    </lineage>
</organism>
<keyword evidence="1" id="KW-0472">Membrane</keyword>
<accession>A0A8S3YWS3</accession>
<evidence type="ECO:0000313" key="3">
    <source>
        <dbReference type="Proteomes" id="UP000678393"/>
    </source>
</evidence>
<comment type="caution">
    <text evidence="2">The sequence shown here is derived from an EMBL/GenBank/DDBJ whole genome shotgun (WGS) entry which is preliminary data.</text>
</comment>